<feature type="binding site" evidence="10">
    <location>
        <begin position="14"/>
        <end position="19"/>
    </location>
    <ligand>
        <name>substrate</name>
    </ligand>
</feature>
<dbReference type="GO" id="GO:0052381">
    <property type="term" value="F:tRNA dimethylallyltransferase activity"/>
    <property type="evidence" value="ECO:0007669"/>
    <property type="project" value="UniProtKB-UniRule"/>
</dbReference>
<dbReference type="EMBL" id="JACHID010000003">
    <property type="protein sequence ID" value="MBB5021403.1"/>
    <property type="molecule type" value="Genomic_DNA"/>
</dbReference>
<dbReference type="InterPro" id="IPR039657">
    <property type="entry name" value="Dimethylallyltransferase"/>
</dbReference>
<dbReference type="EC" id="2.5.1.75" evidence="10"/>
<comment type="catalytic activity">
    <reaction evidence="9 10 11">
        <text>adenosine(37) in tRNA + dimethylallyl diphosphate = N(6)-dimethylallyladenosine(37) in tRNA + diphosphate</text>
        <dbReference type="Rhea" id="RHEA:26482"/>
        <dbReference type="Rhea" id="RHEA-COMP:10162"/>
        <dbReference type="Rhea" id="RHEA-COMP:10375"/>
        <dbReference type="ChEBI" id="CHEBI:33019"/>
        <dbReference type="ChEBI" id="CHEBI:57623"/>
        <dbReference type="ChEBI" id="CHEBI:74411"/>
        <dbReference type="ChEBI" id="CHEBI:74415"/>
        <dbReference type="EC" id="2.5.1.75"/>
    </reaction>
</comment>
<comment type="cofactor">
    <cofactor evidence="1 10">
        <name>Mg(2+)</name>
        <dbReference type="ChEBI" id="CHEBI:18420"/>
    </cofactor>
</comment>
<evidence type="ECO:0000256" key="9">
    <source>
        <dbReference type="ARBA" id="ARBA00049563"/>
    </source>
</evidence>
<feature type="binding site" evidence="10">
    <location>
        <begin position="12"/>
        <end position="19"/>
    </location>
    <ligand>
        <name>ATP</name>
        <dbReference type="ChEBI" id="CHEBI:30616"/>
    </ligand>
</feature>
<dbReference type="AlphaFoldDB" id="A0A7W7Y3I0"/>
<feature type="region of interest" description="Interaction with substrate tRNA" evidence="10">
    <location>
        <begin position="158"/>
        <end position="162"/>
    </location>
</feature>
<evidence type="ECO:0000256" key="8">
    <source>
        <dbReference type="ARBA" id="ARBA00022842"/>
    </source>
</evidence>
<comment type="caution">
    <text evidence="14">The sequence shown here is derived from an EMBL/GenBank/DDBJ whole genome shotgun (WGS) entry which is preliminary data.</text>
</comment>
<dbReference type="InterPro" id="IPR027417">
    <property type="entry name" value="P-loop_NTPase"/>
</dbReference>
<evidence type="ECO:0000256" key="4">
    <source>
        <dbReference type="ARBA" id="ARBA00022679"/>
    </source>
</evidence>
<proteinExistence type="inferred from homology"/>
<comment type="similarity">
    <text evidence="3 10 13">Belongs to the IPP transferase family.</text>
</comment>
<comment type="function">
    <text evidence="2 10 12">Catalyzes the transfer of a dimethylallyl group onto the adenine at position 37 in tRNAs that read codons beginning with uridine, leading to the formation of N6-(dimethylallyl)adenosine (i(6)A).</text>
</comment>
<dbReference type="NCBIfam" id="TIGR00174">
    <property type="entry name" value="miaA"/>
    <property type="match status" value="1"/>
</dbReference>
<dbReference type="SUPFAM" id="SSF52540">
    <property type="entry name" value="P-loop containing nucleoside triphosphate hydrolases"/>
    <property type="match status" value="2"/>
</dbReference>
<keyword evidence="5 10" id="KW-0819">tRNA processing</keyword>
<dbReference type="GO" id="GO:0005524">
    <property type="term" value="F:ATP binding"/>
    <property type="evidence" value="ECO:0007669"/>
    <property type="project" value="UniProtKB-UniRule"/>
</dbReference>
<dbReference type="Proteomes" id="UP000528322">
    <property type="component" value="Unassembled WGS sequence"/>
</dbReference>
<evidence type="ECO:0000256" key="12">
    <source>
        <dbReference type="RuleBase" id="RU003784"/>
    </source>
</evidence>
<evidence type="ECO:0000256" key="1">
    <source>
        <dbReference type="ARBA" id="ARBA00001946"/>
    </source>
</evidence>
<dbReference type="PANTHER" id="PTHR11088">
    <property type="entry name" value="TRNA DIMETHYLALLYLTRANSFERASE"/>
    <property type="match status" value="1"/>
</dbReference>
<reference evidence="14 15" key="1">
    <citation type="submission" date="2020-08" db="EMBL/GenBank/DDBJ databases">
        <title>Genomic Encyclopedia of Type Strains, Phase IV (KMG-IV): sequencing the most valuable type-strain genomes for metagenomic binning, comparative biology and taxonomic classification.</title>
        <authorList>
            <person name="Goeker M."/>
        </authorList>
    </citation>
    <scope>NUCLEOTIDE SEQUENCE [LARGE SCALE GENOMIC DNA]</scope>
    <source>
        <strain evidence="14 15">DSM 22071</strain>
    </source>
</reference>
<evidence type="ECO:0000256" key="7">
    <source>
        <dbReference type="ARBA" id="ARBA00022840"/>
    </source>
</evidence>
<gene>
    <name evidence="10" type="primary">miaA</name>
    <name evidence="14" type="ORF">HNR37_000712</name>
</gene>
<evidence type="ECO:0000256" key="11">
    <source>
        <dbReference type="RuleBase" id="RU003783"/>
    </source>
</evidence>
<evidence type="ECO:0000256" key="3">
    <source>
        <dbReference type="ARBA" id="ARBA00005842"/>
    </source>
</evidence>
<dbReference type="RefSeq" id="WP_183730026.1">
    <property type="nucleotide sequence ID" value="NZ_JACHID010000003.1"/>
</dbReference>
<evidence type="ECO:0000256" key="5">
    <source>
        <dbReference type="ARBA" id="ARBA00022694"/>
    </source>
</evidence>
<evidence type="ECO:0000256" key="13">
    <source>
        <dbReference type="RuleBase" id="RU003785"/>
    </source>
</evidence>
<organism evidence="14 15">
    <name type="scientific">Desulfurispira natronophila</name>
    <dbReference type="NCBI Taxonomy" id="682562"/>
    <lineage>
        <taxon>Bacteria</taxon>
        <taxon>Pseudomonadati</taxon>
        <taxon>Chrysiogenota</taxon>
        <taxon>Chrysiogenia</taxon>
        <taxon>Chrysiogenales</taxon>
        <taxon>Chrysiogenaceae</taxon>
        <taxon>Desulfurispira</taxon>
    </lineage>
</organism>
<name>A0A7W7Y3I0_9BACT</name>
<dbReference type="Gene3D" id="1.10.20.140">
    <property type="match status" value="1"/>
</dbReference>
<evidence type="ECO:0000256" key="10">
    <source>
        <dbReference type="HAMAP-Rule" id="MF_00185"/>
    </source>
</evidence>
<feature type="site" description="Interaction with substrate tRNA" evidence="10">
    <location>
        <position position="103"/>
    </location>
</feature>
<feature type="site" description="Interaction with substrate tRNA" evidence="10">
    <location>
        <position position="125"/>
    </location>
</feature>
<keyword evidence="4 10" id="KW-0808">Transferase</keyword>
<accession>A0A7W7Y3I0</accession>
<keyword evidence="8 10" id="KW-0460">Magnesium</keyword>
<keyword evidence="6 10" id="KW-0547">Nucleotide-binding</keyword>
<keyword evidence="15" id="KW-1185">Reference proteome</keyword>
<evidence type="ECO:0000256" key="6">
    <source>
        <dbReference type="ARBA" id="ARBA00022741"/>
    </source>
</evidence>
<comment type="caution">
    <text evidence="10">Lacks conserved residue(s) required for the propagation of feature annotation.</text>
</comment>
<feature type="region of interest" description="Interaction with substrate tRNA" evidence="10">
    <location>
        <begin position="37"/>
        <end position="40"/>
    </location>
</feature>
<dbReference type="InterPro" id="IPR018022">
    <property type="entry name" value="IPT"/>
</dbReference>
<dbReference type="Gene3D" id="3.40.50.300">
    <property type="entry name" value="P-loop containing nucleotide triphosphate hydrolases"/>
    <property type="match status" value="1"/>
</dbReference>
<dbReference type="PANTHER" id="PTHR11088:SF60">
    <property type="entry name" value="TRNA DIMETHYLALLYLTRANSFERASE"/>
    <property type="match status" value="1"/>
</dbReference>
<dbReference type="HAMAP" id="MF_00185">
    <property type="entry name" value="IPP_trans"/>
    <property type="match status" value="1"/>
</dbReference>
<protein>
    <recommendedName>
        <fullName evidence="10">tRNA dimethylallyltransferase</fullName>
        <ecNumber evidence="10">2.5.1.75</ecNumber>
    </recommendedName>
    <alternativeName>
        <fullName evidence="10">Dimethylallyl diphosphate:tRNA dimethylallyltransferase</fullName>
        <shortName evidence="10">DMAPP:tRNA dimethylallyltransferase</shortName>
        <shortName evidence="10">DMATase</shortName>
    </alternativeName>
    <alternativeName>
        <fullName evidence="10">Isopentenyl-diphosphate:tRNA isopentenyltransferase</fullName>
        <shortName evidence="10">IPP transferase</shortName>
        <shortName evidence="10">IPPT</shortName>
        <shortName evidence="10">IPTase</shortName>
    </alternativeName>
</protein>
<keyword evidence="7 10" id="KW-0067">ATP-binding</keyword>
<comment type="subunit">
    <text evidence="10">Monomer.</text>
</comment>
<dbReference type="Pfam" id="PF01715">
    <property type="entry name" value="IPPT"/>
    <property type="match status" value="1"/>
</dbReference>
<dbReference type="GO" id="GO:0006400">
    <property type="term" value="P:tRNA modification"/>
    <property type="evidence" value="ECO:0007669"/>
    <property type="project" value="TreeGrafter"/>
</dbReference>
<evidence type="ECO:0000313" key="15">
    <source>
        <dbReference type="Proteomes" id="UP000528322"/>
    </source>
</evidence>
<evidence type="ECO:0000313" key="14">
    <source>
        <dbReference type="EMBL" id="MBB5021403.1"/>
    </source>
</evidence>
<sequence length="310" mass="35210">MSNVPEVIVLAGPTAVGKTAIAQQVCRQIGGAIVGCDSRQVYRYLDIGTAKPTAAELGPVQHYLLDVAGPGETYHVQRYYDDATATINYLLKKQIVPVVTVGTGMFFEALQYNLISTPVVSKEMRHRALSAVSNNRDQVYEILQHVDPLAAINKGDTQRLVRWYEVYLETGKSMRCYFSKRLSKPRFSALNFTLERSRQELYQRINSRVELMLQQGLVEEISKAMQVGYDFTKVPVVGYSEFMPFINGRATLMECAEEVKKHSRRYAKRQMTWFRNRLRFPALQLGTSCMSEEAAVAHIVMCWSNRNDLS</sequence>
<evidence type="ECO:0000256" key="2">
    <source>
        <dbReference type="ARBA" id="ARBA00003213"/>
    </source>
</evidence>